<feature type="chain" id="PRO_5009792389" description="Translocase" evidence="1">
    <location>
        <begin position="29"/>
        <end position="331"/>
    </location>
</feature>
<keyword evidence="4" id="KW-1185">Reference proteome</keyword>
<evidence type="ECO:0000313" key="3">
    <source>
        <dbReference type="EMBL" id="CUH71201.1"/>
    </source>
</evidence>
<dbReference type="Proteomes" id="UP000051086">
    <property type="component" value="Unassembled WGS sequence"/>
</dbReference>
<sequence>MALTNRFLMGCASLSMVFAIGFVMQNGAEVPGKRTAQAPRLAADAPVAAQDDRFELSGITLTVGSPESAPDLPASTLVEGDLGEAPVERLAAAPQLDGPGFEVPVLEVPSRACDPVMQLSPQPGAMVLISIDAPCLPEQRVTLHHNGLMFTHISDAEGQLVVTAPALAESAVFIADFSNGDGAVGHIMVPDMPLYQRAAAQWRGDLGIELHAREFGAGYGDAGHVWSGALDATQAAASFVLLGDRSLPESYRAEVYTVAAATAQGGDIQLSIEAEVTEANCNRDIQAEAIQWSPSGRLDVRELSLAVPGCETVGDFLLLKNLLQDLKIAAK</sequence>
<keyword evidence="1" id="KW-0732">Signal</keyword>
<reference evidence="2 4" key="2">
    <citation type="submission" date="2015-09" db="EMBL/GenBank/DDBJ databases">
        <authorList>
            <person name="Rodrigo-Torres L."/>
            <person name="Arahal D.R."/>
        </authorList>
    </citation>
    <scope>NUCLEOTIDE SEQUENCE [LARGE SCALE GENOMIC DNA]</scope>
    <source>
        <strain evidence="2 4">CECT 5118</strain>
    </source>
</reference>
<evidence type="ECO:0000313" key="5">
    <source>
        <dbReference type="Proteomes" id="UP000051887"/>
    </source>
</evidence>
<protein>
    <recommendedName>
        <fullName evidence="6">Translocase</fullName>
    </recommendedName>
</protein>
<dbReference type="OrthoDB" id="7956241at2"/>
<dbReference type="EMBL" id="CYSB01000026">
    <property type="protein sequence ID" value="CUH66427.1"/>
    <property type="molecule type" value="Genomic_DNA"/>
</dbReference>
<dbReference type="EMBL" id="CYSC01000017">
    <property type="protein sequence ID" value="CUH71201.1"/>
    <property type="molecule type" value="Genomic_DNA"/>
</dbReference>
<proteinExistence type="predicted"/>
<reference evidence="3 5" key="1">
    <citation type="submission" date="2015-09" db="EMBL/GenBank/DDBJ databases">
        <authorList>
            <consortium name="Swine Surveillance"/>
        </authorList>
    </citation>
    <scope>NUCLEOTIDE SEQUENCE [LARGE SCALE GENOMIC DNA]</scope>
    <source>
        <strain evidence="3 5">5120</strain>
    </source>
</reference>
<evidence type="ECO:0008006" key="6">
    <source>
        <dbReference type="Google" id="ProtNLM"/>
    </source>
</evidence>
<evidence type="ECO:0000256" key="1">
    <source>
        <dbReference type="SAM" id="SignalP"/>
    </source>
</evidence>
<name>A0A0P1FEC6_9RHOB</name>
<accession>A0A0P1FEC6</accession>
<dbReference type="RefSeq" id="WP_058242524.1">
    <property type="nucleotide sequence ID" value="NZ_CYSB01000026.1"/>
</dbReference>
<organism evidence="3 5">
    <name type="scientific">Thalassovita autumnalis</name>
    <dbReference type="NCBI Taxonomy" id="2072972"/>
    <lineage>
        <taxon>Bacteria</taxon>
        <taxon>Pseudomonadati</taxon>
        <taxon>Pseudomonadota</taxon>
        <taxon>Alphaproteobacteria</taxon>
        <taxon>Rhodobacterales</taxon>
        <taxon>Roseobacteraceae</taxon>
        <taxon>Thalassovita</taxon>
    </lineage>
</organism>
<feature type="signal peptide" evidence="1">
    <location>
        <begin position="1"/>
        <end position="28"/>
    </location>
</feature>
<dbReference type="AlphaFoldDB" id="A0A0P1FEC6"/>
<dbReference type="Proteomes" id="UP000051887">
    <property type="component" value="Unassembled WGS sequence"/>
</dbReference>
<gene>
    <name evidence="2" type="ORF">TL5118_01754</name>
    <name evidence="3" type="ORF">TL5120_00987</name>
</gene>
<evidence type="ECO:0000313" key="2">
    <source>
        <dbReference type="EMBL" id="CUH66427.1"/>
    </source>
</evidence>
<evidence type="ECO:0000313" key="4">
    <source>
        <dbReference type="Proteomes" id="UP000051086"/>
    </source>
</evidence>